<accession>A0A024FW91</accession>
<proteinExistence type="predicted"/>
<dbReference type="PANTHER" id="PTHR47666:SF1">
    <property type="entry name" value="PROTEIN VASCULAR ASSOCIATED DEATH 1, CHLOROPLASTIC"/>
    <property type="match status" value="1"/>
</dbReference>
<evidence type="ECO:0000313" key="6">
    <source>
        <dbReference type="Proteomes" id="UP000053237"/>
    </source>
</evidence>
<evidence type="ECO:0000256" key="3">
    <source>
        <dbReference type="SAM" id="Phobius"/>
    </source>
</evidence>
<feature type="transmembrane region" description="Helical" evidence="3">
    <location>
        <begin position="15"/>
        <end position="36"/>
    </location>
</feature>
<dbReference type="AlphaFoldDB" id="A0A024FW91"/>
<dbReference type="Proteomes" id="UP000053237">
    <property type="component" value="Unassembled WGS sequence"/>
</dbReference>
<feature type="domain" description="VASt" evidence="4">
    <location>
        <begin position="1"/>
        <end position="142"/>
    </location>
</feature>
<dbReference type="OrthoDB" id="2162691at2759"/>
<organism evidence="5 6">
    <name type="scientific">Albugo candida</name>
    <dbReference type="NCBI Taxonomy" id="65357"/>
    <lineage>
        <taxon>Eukaryota</taxon>
        <taxon>Sar</taxon>
        <taxon>Stramenopiles</taxon>
        <taxon>Oomycota</taxon>
        <taxon>Peronosporomycetes</taxon>
        <taxon>Albuginales</taxon>
        <taxon>Albuginaceae</taxon>
        <taxon>Albugo</taxon>
    </lineage>
</organism>
<dbReference type="Pfam" id="PF16016">
    <property type="entry name" value="VASt"/>
    <property type="match status" value="1"/>
</dbReference>
<dbReference type="PROSITE" id="PS51778">
    <property type="entry name" value="VAST"/>
    <property type="match status" value="1"/>
</dbReference>
<keyword evidence="3" id="KW-0812">Transmembrane</keyword>
<evidence type="ECO:0000256" key="2">
    <source>
        <dbReference type="ARBA" id="ARBA00023136"/>
    </source>
</evidence>
<dbReference type="EMBL" id="CAIX01000457">
    <property type="protein sequence ID" value="CCI10919.1"/>
    <property type="molecule type" value="Genomic_DNA"/>
</dbReference>
<dbReference type="InParanoid" id="A0A024FW91"/>
<keyword evidence="6" id="KW-1185">Reference proteome</keyword>
<protein>
    <recommendedName>
        <fullName evidence="4">VASt domain-containing protein</fullName>
    </recommendedName>
</protein>
<dbReference type="GO" id="GO:0016020">
    <property type="term" value="C:membrane"/>
    <property type="evidence" value="ECO:0007669"/>
    <property type="project" value="UniProtKB-SubCell"/>
</dbReference>
<keyword evidence="2 3" id="KW-0472">Membrane</keyword>
<sequence>MSFDSLYYSDHRIQIHVMLIIYIGSFYLLRVLMLWLRCYSFERSYSVIMDGKTRSARYRVPADAPLVPSTSLVDSVQCCKRPVKFFYIVETSTRIVDVPYGDHFSVIDRWTIMPIQVESGTGSHLQFELKVAFSKSTIAYIS</sequence>
<dbReference type="STRING" id="65357.A0A024FW91"/>
<dbReference type="PANTHER" id="PTHR47666">
    <property type="entry name" value="PROTEIN VASCULAR ASSOCIATED DEATH 1, CHLOROPLASTIC"/>
    <property type="match status" value="1"/>
</dbReference>
<gene>
    <name evidence="5" type="ORF">BN9_120130</name>
</gene>
<dbReference type="InterPro" id="IPR031968">
    <property type="entry name" value="VASt"/>
</dbReference>
<evidence type="ECO:0000259" key="4">
    <source>
        <dbReference type="PROSITE" id="PS51778"/>
    </source>
</evidence>
<evidence type="ECO:0000256" key="1">
    <source>
        <dbReference type="ARBA" id="ARBA00004370"/>
    </source>
</evidence>
<keyword evidence="3" id="KW-1133">Transmembrane helix</keyword>
<name>A0A024FW91_9STRA</name>
<comment type="subcellular location">
    <subcellularLocation>
        <location evidence="1">Membrane</location>
    </subcellularLocation>
</comment>
<evidence type="ECO:0000313" key="5">
    <source>
        <dbReference type="EMBL" id="CCI10919.1"/>
    </source>
</evidence>
<comment type="caution">
    <text evidence="5">The sequence shown here is derived from an EMBL/GenBank/DDBJ whole genome shotgun (WGS) entry which is preliminary data.</text>
</comment>
<reference evidence="5 6" key="1">
    <citation type="submission" date="2012-05" db="EMBL/GenBank/DDBJ databases">
        <title>Recombination and specialization in a pathogen metapopulation.</title>
        <authorList>
            <person name="Gardiner A."/>
            <person name="Kemen E."/>
            <person name="Schultz-Larsen T."/>
            <person name="MacLean D."/>
            <person name="Van Oosterhout C."/>
            <person name="Jones J.D.G."/>
        </authorList>
    </citation>
    <scope>NUCLEOTIDE SEQUENCE [LARGE SCALE GENOMIC DNA]</scope>
    <source>
        <strain evidence="5 6">Ac Nc2</strain>
    </source>
</reference>